<accession>A0A5B7DGJ0</accession>
<evidence type="ECO:0000313" key="2">
    <source>
        <dbReference type="EMBL" id="MPC20287.1"/>
    </source>
</evidence>
<sequence length="178" mass="19969">MVSRRHASCARRTTGHATRCSSGVPLTWRRMPLKKTTGTFFAPFFPENVIQQDTIRRALLTAPETRSRLCSFTTQPQKASSTPPDAANKALECKTQPHSTADKEYKINSITPHTEGLEVLPQWPGLNITTMPSPSPRSYMRDPQHLRHHLGIRSGTPTWPPLPQTRGDDVAPCVRYRS</sequence>
<dbReference type="AlphaFoldDB" id="A0A5B7DGJ0"/>
<dbReference type="EMBL" id="VSRR010000855">
    <property type="protein sequence ID" value="MPC20287.1"/>
    <property type="molecule type" value="Genomic_DNA"/>
</dbReference>
<keyword evidence="3" id="KW-1185">Reference proteome</keyword>
<evidence type="ECO:0000313" key="3">
    <source>
        <dbReference type="Proteomes" id="UP000324222"/>
    </source>
</evidence>
<dbReference type="Proteomes" id="UP000324222">
    <property type="component" value="Unassembled WGS sequence"/>
</dbReference>
<protein>
    <submittedName>
        <fullName evidence="2">Uncharacterized protein</fullName>
    </submittedName>
</protein>
<name>A0A5B7DGJ0_PORTR</name>
<feature type="region of interest" description="Disordered" evidence="1">
    <location>
        <begin position="150"/>
        <end position="171"/>
    </location>
</feature>
<reference evidence="2 3" key="1">
    <citation type="submission" date="2019-05" db="EMBL/GenBank/DDBJ databases">
        <title>Another draft genome of Portunus trituberculatus and its Hox gene families provides insights of decapod evolution.</title>
        <authorList>
            <person name="Jeong J.-H."/>
            <person name="Song I."/>
            <person name="Kim S."/>
            <person name="Choi T."/>
            <person name="Kim D."/>
            <person name="Ryu S."/>
            <person name="Kim W."/>
        </authorList>
    </citation>
    <scope>NUCLEOTIDE SEQUENCE [LARGE SCALE GENOMIC DNA]</scope>
    <source>
        <tissue evidence="2">Muscle</tissue>
    </source>
</reference>
<gene>
    <name evidence="2" type="ORF">E2C01_013223</name>
</gene>
<comment type="caution">
    <text evidence="2">The sequence shown here is derived from an EMBL/GenBank/DDBJ whole genome shotgun (WGS) entry which is preliminary data.</text>
</comment>
<organism evidence="2 3">
    <name type="scientific">Portunus trituberculatus</name>
    <name type="common">Swimming crab</name>
    <name type="synonym">Neptunus trituberculatus</name>
    <dbReference type="NCBI Taxonomy" id="210409"/>
    <lineage>
        <taxon>Eukaryota</taxon>
        <taxon>Metazoa</taxon>
        <taxon>Ecdysozoa</taxon>
        <taxon>Arthropoda</taxon>
        <taxon>Crustacea</taxon>
        <taxon>Multicrustacea</taxon>
        <taxon>Malacostraca</taxon>
        <taxon>Eumalacostraca</taxon>
        <taxon>Eucarida</taxon>
        <taxon>Decapoda</taxon>
        <taxon>Pleocyemata</taxon>
        <taxon>Brachyura</taxon>
        <taxon>Eubrachyura</taxon>
        <taxon>Portunoidea</taxon>
        <taxon>Portunidae</taxon>
        <taxon>Portuninae</taxon>
        <taxon>Portunus</taxon>
    </lineage>
</organism>
<evidence type="ECO:0000256" key="1">
    <source>
        <dbReference type="SAM" id="MobiDB-lite"/>
    </source>
</evidence>
<proteinExistence type="predicted"/>